<evidence type="ECO:0000259" key="1">
    <source>
        <dbReference type="Pfam" id="PF00857"/>
    </source>
</evidence>
<evidence type="ECO:0000313" key="3">
    <source>
        <dbReference type="Proteomes" id="UP001589645"/>
    </source>
</evidence>
<dbReference type="InterPro" id="IPR050993">
    <property type="entry name" value="Isochorismatase_domain"/>
</dbReference>
<accession>A0ABV5HMU2</accession>
<dbReference type="RefSeq" id="WP_390192629.1">
    <property type="nucleotide sequence ID" value="NZ_JBHMEP010000002.1"/>
</dbReference>
<dbReference type="Proteomes" id="UP001589645">
    <property type="component" value="Unassembled WGS sequence"/>
</dbReference>
<dbReference type="PANTHER" id="PTHR14119">
    <property type="entry name" value="HYDROLASE"/>
    <property type="match status" value="1"/>
</dbReference>
<dbReference type="Pfam" id="PF00857">
    <property type="entry name" value="Isochorismatase"/>
    <property type="match status" value="1"/>
</dbReference>
<proteinExistence type="predicted"/>
<dbReference type="PANTHER" id="PTHR14119:SF3">
    <property type="entry name" value="ISOCHORISMATASE DOMAIN-CONTAINING PROTEIN 2"/>
    <property type="match status" value="1"/>
</dbReference>
<organism evidence="2 3">
    <name type="scientific">Vibrio olivae</name>
    <dbReference type="NCBI Taxonomy" id="1243002"/>
    <lineage>
        <taxon>Bacteria</taxon>
        <taxon>Pseudomonadati</taxon>
        <taxon>Pseudomonadota</taxon>
        <taxon>Gammaproteobacteria</taxon>
        <taxon>Vibrionales</taxon>
        <taxon>Vibrionaceae</taxon>
        <taxon>Vibrio</taxon>
    </lineage>
</organism>
<dbReference type="InterPro" id="IPR000868">
    <property type="entry name" value="Isochorismatase-like_dom"/>
</dbReference>
<gene>
    <name evidence="2" type="ORF">ACFFUV_11370</name>
</gene>
<dbReference type="EMBL" id="JBHMEP010000002">
    <property type="protein sequence ID" value="MFB9135560.1"/>
    <property type="molecule type" value="Genomic_DNA"/>
</dbReference>
<evidence type="ECO:0000313" key="2">
    <source>
        <dbReference type="EMBL" id="MFB9135560.1"/>
    </source>
</evidence>
<name>A0ABV5HMU2_9VIBR</name>
<dbReference type="InterPro" id="IPR036380">
    <property type="entry name" value="Isochorismatase-like_sf"/>
</dbReference>
<protein>
    <submittedName>
        <fullName evidence="2">Isochorismatase family protein</fullName>
    </submittedName>
</protein>
<reference evidence="2 3" key="1">
    <citation type="submission" date="2024-09" db="EMBL/GenBank/DDBJ databases">
        <authorList>
            <person name="Sun Q."/>
            <person name="Mori K."/>
        </authorList>
    </citation>
    <scope>NUCLEOTIDE SEQUENCE [LARGE SCALE GENOMIC DNA]</scope>
    <source>
        <strain evidence="2 3">CECT 8064</strain>
    </source>
</reference>
<sequence length="179" mass="19699">MLVKGNTGLVVVDMQGNLVEQVQQSRQLVGKIQMLIKGAQLLNMPILWLEQAPTKLGPTVPSIAKLLSDQQPISKHAFDACSSAEFLSYVKAANVRSWLVCGVEAHICVYQTAQSMVKLGYYVEVVTDAVSSRSEDDVVLTLNKCHQQRVGITGVEMCLYELLGDCLSEEFKSILKLVK</sequence>
<feature type="domain" description="Isochorismatase-like" evidence="1">
    <location>
        <begin position="8"/>
        <end position="147"/>
    </location>
</feature>
<comment type="caution">
    <text evidence="2">The sequence shown here is derived from an EMBL/GenBank/DDBJ whole genome shotgun (WGS) entry which is preliminary data.</text>
</comment>
<keyword evidence="3" id="KW-1185">Reference proteome</keyword>
<dbReference type="SUPFAM" id="SSF52499">
    <property type="entry name" value="Isochorismatase-like hydrolases"/>
    <property type="match status" value="1"/>
</dbReference>
<dbReference type="Gene3D" id="3.40.50.850">
    <property type="entry name" value="Isochorismatase-like"/>
    <property type="match status" value="1"/>
</dbReference>